<protein>
    <submittedName>
        <fullName evidence="1">Uncharacterized protein</fullName>
    </submittedName>
</protein>
<dbReference type="Proteomes" id="UP000015454">
    <property type="component" value="Unassembled WGS sequence"/>
</dbReference>
<evidence type="ECO:0000313" key="1">
    <source>
        <dbReference type="EMBL" id="EQA47201.1"/>
    </source>
</evidence>
<accession>T0FGX6</accession>
<name>T0FGX6_9LEPT</name>
<reference evidence="1" key="1">
    <citation type="submission" date="2013-05" db="EMBL/GenBank/DDBJ databases">
        <authorList>
            <person name="Harkins D.M."/>
            <person name="Durkin A.S."/>
            <person name="Brinkac L.M."/>
            <person name="Haft D.H."/>
            <person name="Selengut J.D."/>
            <person name="Sanka R."/>
            <person name="DePew J."/>
            <person name="Purushe J."/>
            <person name="Hartskeerl R.A."/>
            <person name="Ahmed A."/>
            <person name="van der Linden H."/>
            <person name="Goris M.G.A."/>
            <person name="Vinetz J.M."/>
            <person name="Sutton G.G."/>
            <person name="Nierman W.C."/>
            <person name="Fouts D.E."/>
        </authorList>
    </citation>
    <scope>NUCLEOTIDE SEQUENCE [LARGE SCALE GENOMIC DNA]</scope>
    <source>
        <strain evidence="1">5399</strain>
    </source>
</reference>
<gene>
    <name evidence="1" type="ORF">LEP1GSC050_0538</name>
</gene>
<comment type="caution">
    <text evidence="1">The sequence shown here is derived from an EMBL/GenBank/DDBJ whole genome shotgun (WGS) entry which is preliminary data.</text>
</comment>
<dbReference type="EMBL" id="AHMO02000004">
    <property type="protein sequence ID" value="EQA47201.1"/>
    <property type="molecule type" value="Genomic_DNA"/>
</dbReference>
<proteinExistence type="predicted"/>
<sequence>MEDFEGLILELCVRDTKDWPLAQITNRRENVKSVVLE</sequence>
<organism evidence="1 2">
    <name type="scientific">Leptospira broomii serovar Hurstbridge str. 5399</name>
    <dbReference type="NCBI Taxonomy" id="1049789"/>
    <lineage>
        <taxon>Bacteria</taxon>
        <taxon>Pseudomonadati</taxon>
        <taxon>Spirochaetota</taxon>
        <taxon>Spirochaetia</taxon>
        <taxon>Leptospirales</taxon>
        <taxon>Leptospiraceae</taxon>
        <taxon>Leptospira</taxon>
    </lineage>
</organism>
<dbReference type="AlphaFoldDB" id="T0FGX6"/>
<keyword evidence="2" id="KW-1185">Reference proteome</keyword>
<evidence type="ECO:0000313" key="2">
    <source>
        <dbReference type="Proteomes" id="UP000015454"/>
    </source>
</evidence>